<sequence length="398" mass="45741">MNEYYKIEEICKVKGGKRIPQGCTLQDAPNEHPYIRILDMYQGRILNISDEMQYAKEEYWSIIKNYIVKKGDVILAIVGNTLGMVSIIGNTLDKANLTENCCKFDDLDTDKVRKLFLYYSLIAPLNQKNIEKFKVGSSQPKLPIYNINQLLIPKWSVEVQDKIVGVLSAIDLKIENNNKVLQNLEAMSKIIYDYWFLQFEFPNEDGKPYKSSGGKMVWNEELKREIPEGWRKASFSDMMEIGNGKDHKELNDGNIPVYGSGGVMRKVDASIYDGESVLIPRKGTLNNIIYVNGAFWTVDTMFYTKMKKAHSAIFVYYSAKLYDFEKLNTGTGVPSMTSTIIYNLKVVMPPEEILERFDNYVQAFYLQIQKNKIENEELSSLRNFLLPLLMNGQVGFKD</sequence>
<dbReference type="CDD" id="cd17256">
    <property type="entry name" value="RMtype1_S_EcoJA65PI-TRD1-CR1_like"/>
    <property type="match status" value="1"/>
</dbReference>
<keyword evidence="5" id="KW-0540">Nuclease</keyword>
<evidence type="ECO:0000256" key="1">
    <source>
        <dbReference type="ARBA" id="ARBA00010923"/>
    </source>
</evidence>
<proteinExistence type="inferred from homology"/>
<evidence type="ECO:0000313" key="5">
    <source>
        <dbReference type="EMBL" id="MEQ2431422.1"/>
    </source>
</evidence>
<dbReference type="InterPro" id="IPR052021">
    <property type="entry name" value="Type-I_RS_S_subunit"/>
</dbReference>
<dbReference type="Proteomes" id="UP001457898">
    <property type="component" value="Unassembled WGS sequence"/>
</dbReference>
<protein>
    <submittedName>
        <fullName evidence="5">Restriction endonuclease subunit S</fullName>
        <ecNumber evidence="5">3.1.21.-</ecNumber>
    </submittedName>
</protein>
<reference evidence="5 6" key="1">
    <citation type="submission" date="2024-03" db="EMBL/GenBank/DDBJ databases">
        <title>Human intestinal bacterial collection.</title>
        <authorList>
            <person name="Pauvert C."/>
            <person name="Hitch T.C.A."/>
            <person name="Clavel T."/>
        </authorList>
    </citation>
    <scope>NUCLEOTIDE SEQUENCE [LARGE SCALE GENOMIC DNA]</scope>
    <source>
        <strain evidence="5 6">CLA-SR-H028</strain>
    </source>
</reference>
<dbReference type="PANTHER" id="PTHR30408">
    <property type="entry name" value="TYPE-1 RESTRICTION ENZYME ECOKI SPECIFICITY PROTEIN"/>
    <property type="match status" value="1"/>
</dbReference>
<dbReference type="RefSeq" id="WP_148391687.1">
    <property type="nucleotide sequence ID" value="NZ_JBBMFP010000008.1"/>
</dbReference>
<dbReference type="SUPFAM" id="SSF116734">
    <property type="entry name" value="DNA methylase specificity domain"/>
    <property type="match status" value="2"/>
</dbReference>
<dbReference type="Gene3D" id="3.90.220.20">
    <property type="entry name" value="DNA methylase specificity domains"/>
    <property type="match status" value="2"/>
</dbReference>
<evidence type="ECO:0000259" key="4">
    <source>
        <dbReference type="Pfam" id="PF01420"/>
    </source>
</evidence>
<dbReference type="InterPro" id="IPR000055">
    <property type="entry name" value="Restrct_endonuc_typeI_TRD"/>
</dbReference>
<keyword evidence="6" id="KW-1185">Reference proteome</keyword>
<comment type="caution">
    <text evidence="5">The sequence shown here is derived from an EMBL/GenBank/DDBJ whole genome shotgun (WGS) entry which is preliminary data.</text>
</comment>
<name>A0ABV1DM03_9FIRM</name>
<organism evidence="5 6">
    <name type="scientific">Blautia caccae</name>
    <dbReference type="NCBI Taxonomy" id="3133175"/>
    <lineage>
        <taxon>Bacteria</taxon>
        <taxon>Bacillati</taxon>
        <taxon>Bacillota</taxon>
        <taxon>Clostridia</taxon>
        <taxon>Lachnospirales</taxon>
        <taxon>Lachnospiraceae</taxon>
        <taxon>Blautia</taxon>
    </lineage>
</organism>
<gene>
    <name evidence="5" type="ORF">WMO65_10445</name>
</gene>
<comment type="similarity">
    <text evidence="1">Belongs to the type-I restriction system S methylase family.</text>
</comment>
<dbReference type="EC" id="3.1.21.-" evidence="5"/>
<accession>A0ABV1DM03</accession>
<dbReference type="CDD" id="cd17288">
    <property type="entry name" value="RMtype1_S_LlaAI06ORF1089P_TRD1-CR1_like"/>
    <property type="match status" value="1"/>
</dbReference>
<dbReference type="PANTHER" id="PTHR30408:SF13">
    <property type="entry name" value="TYPE I RESTRICTION ENZYME HINDI SPECIFICITY SUBUNIT"/>
    <property type="match status" value="1"/>
</dbReference>
<keyword evidence="3" id="KW-0238">DNA-binding</keyword>
<keyword evidence="5" id="KW-0255">Endonuclease</keyword>
<feature type="domain" description="Type I restriction modification DNA specificity" evidence="4">
    <location>
        <begin position="3"/>
        <end position="185"/>
    </location>
</feature>
<keyword evidence="5" id="KW-0378">Hydrolase</keyword>
<dbReference type="EMBL" id="JBBMFP010000008">
    <property type="protein sequence ID" value="MEQ2431422.1"/>
    <property type="molecule type" value="Genomic_DNA"/>
</dbReference>
<feature type="domain" description="Type I restriction modification DNA specificity" evidence="4">
    <location>
        <begin position="227"/>
        <end position="364"/>
    </location>
</feature>
<dbReference type="GO" id="GO:0004519">
    <property type="term" value="F:endonuclease activity"/>
    <property type="evidence" value="ECO:0007669"/>
    <property type="project" value="UniProtKB-KW"/>
</dbReference>
<dbReference type="GO" id="GO:0016787">
    <property type="term" value="F:hydrolase activity"/>
    <property type="evidence" value="ECO:0007669"/>
    <property type="project" value="UniProtKB-KW"/>
</dbReference>
<dbReference type="Pfam" id="PF01420">
    <property type="entry name" value="Methylase_S"/>
    <property type="match status" value="2"/>
</dbReference>
<evidence type="ECO:0000313" key="6">
    <source>
        <dbReference type="Proteomes" id="UP001457898"/>
    </source>
</evidence>
<dbReference type="InterPro" id="IPR044946">
    <property type="entry name" value="Restrct_endonuc_typeI_TRD_sf"/>
</dbReference>
<evidence type="ECO:0000256" key="2">
    <source>
        <dbReference type="ARBA" id="ARBA00022747"/>
    </source>
</evidence>
<keyword evidence="2" id="KW-0680">Restriction system</keyword>
<evidence type="ECO:0000256" key="3">
    <source>
        <dbReference type="ARBA" id="ARBA00023125"/>
    </source>
</evidence>